<reference evidence="12" key="2">
    <citation type="submission" date="2021-04" db="EMBL/GenBank/DDBJ databases">
        <authorList>
            <person name="Gilroy R."/>
        </authorList>
    </citation>
    <scope>NUCLEOTIDE SEQUENCE</scope>
    <source>
        <strain evidence="12">CHK186-16707</strain>
    </source>
</reference>
<keyword evidence="5" id="KW-0288">FMN</keyword>
<dbReference type="SUPFAM" id="SSF51905">
    <property type="entry name" value="FAD/NAD(P)-binding domain"/>
    <property type="match status" value="1"/>
</dbReference>
<proteinExistence type="inferred from homology"/>
<feature type="domain" description="FAD/NAD(P)-binding" evidence="11">
    <location>
        <begin position="382"/>
        <end position="616"/>
    </location>
</feature>
<reference evidence="12" key="1">
    <citation type="journal article" date="2021" name="PeerJ">
        <title>Extensive microbial diversity within the chicken gut microbiome revealed by metagenomics and culture.</title>
        <authorList>
            <person name="Gilroy R."/>
            <person name="Ravi A."/>
            <person name="Getino M."/>
            <person name="Pursley I."/>
            <person name="Horton D.L."/>
            <person name="Alikhan N.F."/>
            <person name="Baker D."/>
            <person name="Gharbi K."/>
            <person name="Hall N."/>
            <person name="Watson M."/>
            <person name="Adriaenssens E.M."/>
            <person name="Foster-Nyarko E."/>
            <person name="Jarju S."/>
            <person name="Secka A."/>
            <person name="Antonio M."/>
            <person name="Oren A."/>
            <person name="Chaudhuri R.R."/>
            <person name="La Ragione R."/>
            <person name="Hildebrand F."/>
            <person name="Pallen M.J."/>
        </authorList>
    </citation>
    <scope>NUCLEOTIDE SEQUENCE</scope>
    <source>
        <strain evidence="12">CHK186-16707</strain>
    </source>
</reference>
<dbReference type="PANTHER" id="PTHR42917">
    <property type="entry name" value="2,4-DIENOYL-COA REDUCTASE"/>
    <property type="match status" value="1"/>
</dbReference>
<evidence type="ECO:0000313" key="13">
    <source>
        <dbReference type="Proteomes" id="UP000824225"/>
    </source>
</evidence>
<accession>A0A9D2KMP6</accession>
<dbReference type="Pfam" id="PF07992">
    <property type="entry name" value="Pyr_redox_2"/>
    <property type="match status" value="1"/>
</dbReference>
<evidence type="ECO:0000256" key="7">
    <source>
        <dbReference type="ARBA" id="ARBA00023002"/>
    </source>
</evidence>
<name>A0A9D2KMP6_9BACT</name>
<dbReference type="InterPro" id="IPR001155">
    <property type="entry name" value="OxRdtase_FMN_N"/>
</dbReference>
<evidence type="ECO:0000256" key="6">
    <source>
        <dbReference type="ARBA" id="ARBA00022723"/>
    </source>
</evidence>
<dbReference type="CDD" id="cd02803">
    <property type="entry name" value="OYE_like_FMN_family"/>
    <property type="match status" value="1"/>
</dbReference>
<gene>
    <name evidence="12" type="ORF">H9962_07970</name>
</gene>
<keyword evidence="8" id="KW-0408">Iron</keyword>
<dbReference type="Gene3D" id="3.20.20.70">
    <property type="entry name" value="Aldolase class I"/>
    <property type="match status" value="1"/>
</dbReference>
<dbReference type="InterPro" id="IPR051793">
    <property type="entry name" value="NADH:flavin_oxidoreductase"/>
</dbReference>
<dbReference type="InterPro" id="IPR023753">
    <property type="entry name" value="FAD/NAD-binding_dom"/>
</dbReference>
<feature type="domain" description="NADH:flavin oxidoreductase/NADH oxidase N-terminal" evidence="10">
    <location>
        <begin position="5"/>
        <end position="331"/>
    </location>
</feature>
<dbReference type="Proteomes" id="UP000824225">
    <property type="component" value="Unassembled WGS sequence"/>
</dbReference>
<dbReference type="InterPro" id="IPR036188">
    <property type="entry name" value="FAD/NAD-bd_sf"/>
</dbReference>
<comment type="caution">
    <text evidence="12">The sequence shown here is derived from an EMBL/GenBank/DDBJ whole genome shotgun (WGS) entry which is preliminary data.</text>
</comment>
<dbReference type="AlphaFoldDB" id="A0A9D2KMP6"/>
<dbReference type="GO" id="GO:0046872">
    <property type="term" value="F:metal ion binding"/>
    <property type="evidence" value="ECO:0007669"/>
    <property type="project" value="UniProtKB-KW"/>
</dbReference>
<comment type="similarity">
    <text evidence="3">In the N-terminal section; belongs to the NADH:flavin oxidoreductase/NADH oxidase family.</text>
</comment>
<dbReference type="SUPFAM" id="SSF51395">
    <property type="entry name" value="FMN-linked oxidoreductases"/>
    <property type="match status" value="1"/>
</dbReference>
<evidence type="ECO:0000256" key="2">
    <source>
        <dbReference type="ARBA" id="ARBA00001966"/>
    </source>
</evidence>
<dbReference type="EMBL" id="DXAN01000026">
    <property type="protein sequence ID" value="HJA09107.1"/>
    <property type="molecule type" value="Genomic_DNA"/>
</dbReference>
<dbReference type="GO" id="GO:0016491">
    <property type="term" value="F:oxidoreductase activity"/>
    <property type="evidence" value="ECO:0007669"/>
    <property type="project" value="UniProtKB-KW"/>
</dbReference>
<sequence length="642" mass="69604">MTLEKLLAPGRIGSMELDNRLVFAPIAARGAGPEGTLSPALARFYEERAKGGMGLVIMGHTYCWREEQTDGSTGLWCDAHIPPLAELVRRMHACGPRVAVELGGRGTRRPDGRSIAPSPVRFAFEPEPPREIPVEMIEYFVECYGQAARRAREAGFDAVEIHAAHGKLVSLFLSAYSNRRSDAYGGTLEKRTLFPRQIVAAIRRQAGEDFPIIFRFSADDMVEGGNTAADGLEIARIMSRAGVDAFECSAGNQEKGWNTSFNYFFPKNCIAHLARPVGDASGKPVIAVGKINDPLVAEHLLEEGAADFISLGRPFITDPELLIKAKEGRYREIRRCIYCLNCFTYKSRKNRIPTPGITCTVNPAAMREAEFPAPEPAATPRRIMVVGGGLAGMEAAHTLAGRGHHVDLYEKSAELGGQWLIAGKAEYKSDFRTLVPWMLNAMKQTGVNVHTGVEVDRGFLEAQRPDVVVLATGAAPRGLPPVDRPAHGGPAVVQGMDVIMDRAETGDRVVVVGGRYIGMEVAIKLAKQGKDVSLLEALEIGHGGIPRLVGIYRNEMVAAKVRFYPNSPLMRLNSEGVDAANNGSMLTLPCDTVVLAIGTVPVDGLARDLDELGMEYHAIGDCRQIGDALYAIREGALLGRKL</sequence>
<comment type="cofactor">
    <cofactor evidence="2">
        <name>[4Fe-4S] cluster</name>
        <dbReference type="ChEBI" id="CHEBI:49883"/>
    </cofactor>
</comment>
<evidence type="ECO:0000256" key="3">
    <source>
        <dbReference type="ARBA" id="ARBA00011048"/>
    </source>
</evidence>
<dbReference type="GO" id="GO:0051536">
    <property type="term" value="F:iron-sulfur cluster binding"/>
    <property type="evidence" value="ECO:0007669"/>
    <property type="project" value="UniProtKB-KW"/>
</dbReference>
<dbReference type="InterPro" id="IPR013785">
    <property type="entry name" value="Aldolase_TIM"/>
</dbReference>
<dbReference type="Gene3D" id="3.40.50.720">
    <property type="entry name" value="NAD(P)-binding Rossmann-like Domain"/>
    <property type="match status" value="1"/>
</dbReference>
<dbReference type="GO" id="GO:0010181">
    <property type="term" value="F:FMN binding"/>
    <property type="evidence" value="ECO:0007669"/>
    <property type="project" value="InterPro"/>
</dbReference>
<dbReference type="Gene3D" id="3.50.50.60">
    <property type="entry name" value="FAD/NAD(P)-binding domain"/>
    <property type="match status" value="1"/>
</dbReference>
<dbReference type="PRINTS" id="PR00368">
    <property type="entry name" value="FADPNR"/>
</dbReference>
<evidence type="ECO:0000256" key="5">
    <source>
        <dbReference type="ARBA" id="ARBA00022643"/>
    </source>
</evidence>
<evidence type="ECO:0000259" key="10">
    <source>
        <dbReference type="Pfam" id="PF00724"/>
    </source>
</evidence>
<keyword evidence="7" id="KW-0560">Oxidoreductase</keyword>
<dbReference type="Pfam" id="PF00724">
    <property type="entry name" value="Oxidored_FMN"/>
    <property type="match status" value="1"/>
</dbReference>
<keyword evidence="6" id="KW-0479">Metal-binding</keyword>
<evidence type="ECO:0000256" key="1">
    <source>
        <dbReference type="ARBA" id="ARBA00001917"/>
    </source>
</evidence>
<evidence type="ECO:0000256" key="9">
    <source>
        <dbReference type="ARBA" id="ARBA00023014"/>
    </source>
</evidence>
<protein>
    <submittedName>
        <fullName evidence="12">FAD-dependent oxidoreductase</fullName>
    </submittedName>
</protein>
<dbReference type="PANTHER" id="PTHR42917:SF2">
    <property type="entry name" value="2,4-DIENOYL-COA REDUCTASE [(2E)-ENOYL-COA-PRODUCING]"/>
    <property type="match status" value="1"/>
</dbReference>
<organism evidence="12 13">
    <name type="scientific">Candidatus Mailhella merdigallinarum</name>
    <dbReference type="NCBI Taxonomy" id="2838658"/>
    <lineage>
        <taxon>Bacteria</taxon>
        <taxon>Pseudomonadati</taxon>
        <taxon>Thermodesulfobacteriota</taxon>
        <taxon>Desulfovibrionia</taxon>
        <taxon>Desulfovibrionales</taxon>
        <taxon>Desulfovibrionaceae</taxon>
        <taxon>Mailhella</taxon>
    </lineage>
</organism>
<comment type="cofactor">
    <cofactor evidence="1">
        <name>FMN</name>
        <dbReference type="ChEBI" id="CHEBI:58210"/>
    </cofactor>
</comment>
<keyword evidence="4" id="KW-0285">Flavoprotein</keyword>
<evidence type="ECO:0000313" key="12">
    <source>
        <dbReference type="EMBL" id="HJA09107.1"/>
    </source>
</evidence>
<keyword evidence="9" id="KW-0411">Iron-sulfur</keyword>
<evidence type="ECO:0000256" key="8">
    <source>
        <dbReference type="ARBA" id="ARBA00023004"/>
    </source>
</evidence>
<evidence type="ECO:0000256" key="4">
    <source>
        <dbReference type="ARBA" id="ARBA00022630"/>
    </source>
</evidence>
<evidence type="ECO:0000259" key="11">
    <source>
        <dbReference type="Pfam" id="PF07992"/>
    </source>
</evidence>